<dbReference type="InterPro" id="IPR050091">
    <property type="entry name" value="PKS_NRPS_Biosynth_Enz"/>
</dbReference>
<dbReference type="InterPro" id="IPR013149">
    <property type="entry name" value="ADH-like_C"/>
</dbReference>
<dbReference type="CDD" id="cd05195">
    <property type="entry name" value="enoyl_red"/>
    <property type="match status" value="1"/>
</dbReference>
<evidence type="ECO:0000256" key="5">
    <source>
        <dbReference type="ARBA" id="ARBA00023002"/>
    </source>
</evidence>
<dbReference type="Gene3D" id="3.90.180.10">
    <property type="entry name" value="Medium-chain alcohol dehydrogenases, catalytic domain"/>
    <property type="match status" value="1"/>
</dbReference>
<dbReference type="eggNOG" id="KOG1202">
    <property type="taxonomic scope" value="Eukaryota"/>
</dbReference>
<keyword evidence="9" id="KW-0862">Zinc</keyword>
<dbReference type="PROSITE" id="PS50075">
    <property type="entry name" value="CARRIER"/>
    <property type="match status" value="1"/>
</dbReference>
<dbReference type="Pfam" id="PF08240">
    <property type="entry name" value="ADH_N"/>
    <property type="match status" value="1"/>
</dbReference>
<dbReference type="InterPro" id="IPR014043">
    <property type="entry name" value="Acyl_transferase_dom"/>
</dbReference>
<dbReference type="SUPFAM" id="SSF52151">
    <property type="entry name" value="FabD/lysophospholipase-like"/>
    <property type="match status" value="1"/>
</dbReference>
<dbReference type="InterPro" id="IPR016036">
    <property type="entry name" value="Malonyl_transacylase_ACP-bd"/>
</dbReference>
<keyword evidence="1" id="KW-0596">Phosphopantetheine</keyword>
<dbReference type="CDD" id="cd02440">
    <property type="entry name" value="AdoMet_MTases"/>
    <property type="match status" value="1"/>
</dbReference>
<dbReference type="InterPro" id="IPR036291">
    <property type="entry name" value="NAD(P)-bd_dom_sf"/>
</dbReference>
<feature type="region of interest" description="C-terminal hotdog fold" evidence="8">
    <location>
        <begin position="1165"/>
        <end position="1326"/>
    </location>
</feature>
<dbReference type="CDD" id="cd00833">
    <property type="entry name" value="PKS"/>
    <property type="match status" value="1"/>
</dbReference>
<dbReference type="InterPro" id="IPR002328">
    <property type="entry name" value="ADH_Zn_CS"/>
</dbReference>
<dbReference type="Gene3D" id="3.40.47.10">
    <property type="match status" value="1"/>
</dbReference>
<dbReference type="Pfam" id="PF00107">
    <property type="entry name" value="ADH_zinc_N"/>
    <property type="match status" value="1"/>
</dbReference>
<reference evidence="13 14" key="1">
    <citation type="journal article" date="2008" name="PLoS Genet.">
        <title>Genomic islands in the pathogenic filamentous fungus Aspergillus fumigatus.</title>
        <authorList>
            <person name="Fedorova N.D."/>
            <person name="Khaldi N."/>
            <person name="Joardar V.S."/>
            <person name="Maiti R."/>
            <person name="Amedeo P."/>
            <person name="Anderson M.J."/>
            <person name="Crabtree J."/>
            <person name="Silva J.C."/>
            <person name="Badger J.H."/>
            <person name="Albarraq A."/>
            <person name="Angiuoli S."/>
            <person name="Bussey H."/>
            <person name="Bowyer P."/>
            <person name="Cotty P.J."/>
            <person name="Dyer P.S."/>
            <person name="Egan A."/>
            <person name="Galens K."/>
            <person name="Fraser-Liggett C.M."/>
            <person name="Haas B.J."/>
            <person name="Inman J.M."/>
            <person name="Kent R."/>
            <person name="Lemieux S."/>
            <person name="Malavazi I."/>
            <person name="Orvis J."/>
            <person name="Roemer T."/>
            <person name="Ronning C.M."/>
            <person name="Sundaram J.P."/>
            <person name="Sutton G."/>
            <person name="Turner G."/>
            <person name="Venter J.C."/>
            <person name="White O.R."/>
            <person name="Whitty B.R."/>
            <person name="Youngman P."/>
            <person name="Wolfe K.H."/>
            <person name="Goldman G.H."/>
            <person name="Wortman J.R."/>
            <person name="Jiang B."/>
            <person name="Denning D.W."/>
            <person name="Nierman W.C."/>
        </authorList>
    </citation>
    <scope>NUCLEOTIDE SEQUENCE [LARGE SCALE GENOMIC DNA]</scope>
    <source>
        <strain evidence="14">ATCC 1007 / CBS 513.65 / DSM 816 / NCTC 3887 / NRRL 1</strain>
    </source>
</reference>
<dbReference type="InterPro" id="IPR042104">
    <property type="entry name" value="PKS_dehydratase_sf"/>
</dbReference>
<keyword evidence="14" id="KW-1185">Reference proteome</keyword>
<dbReference type="InterPro" id="IPR049900">
    <property type="entry name" value="PKS_mFAS_DH"/>
</dbReference>
<dbReference type="Pfam" id="PF00109">
    <property type="entry name" value="ketoacyl-synt"/>
    <property type="match status" value="1"/>
</dbReference>
<dbReference type="RefSeq" id="XP_001276282.1">
    <property type="nucleotide sequence ID" value="XM_001276281.1"/>
</dbReference>
<evidence type="ECO:0000256" key="8">
    <source>
        <dbReference type="PROSITE-ProRule" id="PRU01363"/>
    </source>
</evidence>
<dbReference type="InterPro" id="IPR020843">
    <property type="entry name" value="ER"/>
</dbReference>
<dbReference type="InterPro" id="IPR057326">
    <property type="entry name" value="KR_dom"/>
</dbReference>
<keyword evidence="2" id="KW-0597">Phosphoprotein</keyword>
<feature type="domain" description="PKS/mFAS DH" evidence="12">
    <location>
        <begin position="1001"/>
        <end position="1326"/>
    </location>
</feature>
<dbReference type="Pfam" id="PF02801">
    <property type="entry name" value="Ketoacyl-synt_C"/>
    <property type="match status" value="1"/>
</dbReference>
<evidence type="ECO:0000259" key="11">
    <source>
        <dbReference type="PROSITE" id="PS52004"/>
    </source>
</evidence>
<gene>
    <name evidence="13" type="ORF">ACLA_002670</name>
</gene>
<sequence length="2628" mass="288731">MPSFINGNTNPNEVHVAEHGHGNTEPMAIIGLAMRAADEATDAEAFWDFLLRARQAARPIPEDRLSSKGFYHPDPNRGGTFSVKGAAFLEESPNGFDAAFFKMSKTEVQSLDPQQRILMENVYHALENAGLPMEDVISSNTSVFVSGFNYHHADRLNSDLELSFKHKPTGAENSMISGRVSWFYDFQGASLTIDTACSSSLVGLHLARQSLEAKESEMAIVSGVSVIGYLPHLMKMSYSGLLGSEGKSLAFDKRAGGYGLGEGVGTVILKTLSAAVRDGDTIRAVVRGTGLNHDGHTPGMTYPSSAAQESLIRKTYMAAGLDLRDTTYAESHGTGTQAGDLMECTAMAAAFETGKRDSPFYIGAVKPNVGHLEGGAGITSLIKSVLLLEAGIIPPNATLEDINPKIRPEWNFQFPTRCMPWPTSGIRRSSISSYGISGTNAHCILDDAYHYCNQRGIPVRHKTTEIVPSEKDIELIVAKAVGRYQVDGTNGVDGNNGVNGSNGVNGTYLNFGEVSTKVFQVPTLFLLSAFDEKSLEKVVAQIQKYVSSLPSDSAGQALHDLAFTLSTKRSRLPWRSYALCNSVKEFHDKLSKLPSKAIKSRSPLRVGFVFTGQGAQYAQMGQQLLVYPVFRQSLEAASLYIKSLGCDWSLLEELEKDAKDSRISKSAFAHPLSCAVQIALLDLLLSWNAIPHRVVGHSSGEIAAAYCAGKISREGAWRVAYFRGHVLLRGKTNRVGGMLAAGIEEERLLHLLNQVHAALPGGTLSIACYNSPRNHTISGDDAMVDALKVLLDEQGIFTRKLKVEHAAHSAHMEQYTEEYEELVGDLPSSHLLHFDHTVHMFSTLTGRLLDDSCVPEKSSHWSNSMVRPVEFTKAVSSMCFDSTQGDSSSAQGTQVDVILEVGPHPAMQSAVKDILGSHSDIPYLATLSRKDTGLDTLLDTIGSLAARGAPVDLDKVNRSTNPSVKPQLIVNLPPYPFNHEERGLYESRLIKNTRLRQFPRHDLFGAPVPDWNPNSPRWRHFLRVSENPWLKEHVIDDDFVFPGAGYVVMAVEGMKQITDHAEMVGISLRDVKFKAMLVVPDDTQGVEVCLSFYPVPESKTSLSTAWKRFEVASYNQETEEWIEHCTGEVSPDFKKPLNPIDGSRPEEAEKAQWSAFAESRENTCKVPIDFTPVYNHLREIGVNHGPSFRNLANVNIGDREQGLMTGDIIVPDITELMPKQYAHEHLIHPTTLDNAFHASFASIYDLDGKTMMRRGCVPGYVRDIWLSTTAHSSEAGTILRCTSEASHALHGGFESTVHAWNPSNPSEKFMSLAGIRLSPFKPESSDTTAAENRTCYSVEWHPDLNLLTKKEFQKLLLKSPIPLETYDTQLKRFSQLQLASTLLATDGLQATRGVKYSSLEDHQRHYRELLRSIAAGVATNNIPYVSLEMWLNYSRNPALKEQLYREIEDRNPDGALLVRMGSEIPSILRKEITTQHLLFDKDNLFSLWDDNRLSRGDILPALTQYLTLLRKSQRSLRILDVGGRTGALAEHVLKTLCGDSTGDSIEQYVIGSQSADRLETLKKRLAAWVDIIKYETVDLAAKSSEQEIQPKPFDLVIANNFVRGQPNMEEIMVRLNSLTRPGGRLLVLEEVRPESLHANIIFGSLPGWWEATEASREAGNFADKLEWDRVLRKTGFSGIDFQASSSVYPEFADFSLMASTACHRILEATVPSLEVLVIIQSHSEISRLLATRLLSAGVPHSVCHIDDLRSDSVIGRVCISLLEAEQPILNAMDRTRFRVIQNLVTACDSLLWVTGDPLAQPEFQIATGLIRTIRWELDRNDLNLVTFSLDNEPTASADGNVDALIRVLQYQFLNQWSKDSSNTNAEYCVRDSVVETNHIVKNTVASTVIEAQFSPPKPILSTWENIERPVRLISTSPGVDSLTWVTDEDISEKPLAANEIEIDVHAVGLNFKDLLVAMGEIDQPGFGHEGAGIIVGVGSSVSTFKVGDRVMYLGDPSPGRMGTLRTRSRIHSGLAIKISDTMGFEIAAGLPIIYGTVIYSLGHVARLCAGEKVLIHAAAGGIGQAAIQYAQAKGAEIFVTLSSLEKKQFIMDNSHIRADHIFSSRDLNFSAGIKRIAPAGVDVVLNSLSGEALRESWACVAPFGRFVEIGKLDLQAGSKLDMTPFLHNVSFSGVDLNALDEKRPEICQDLLQETIQLWSNKDIHEARPTQVLGYGQLKEGLRLLQTGKSIGKITLVPGTHPVSVIPAPLCPLELDSNASFILAGGLGGIGRSIALRLARRGAKHLIFLSRSATVHEAGQETIAQLKLLGCTSHVFQCDISDESRLLEVITQIQETLPPVKGCIQCSFVLNDRAFDSMTHEEWQTALAPKVSGSWNLHCLLPDVDFFLLLSSITGIVGNRSQANYNAGNNFQDALARHRVSKGMHGASVNLGAVVGIGFIAENAEYAGKHTFKMANPQTEEEVLATIEYLIDRRHHTTLSPDTAQLVCGLRTRASYSLGNEAQPTHLKYPMFAQLPPALSNTGTSGSEIAQSATHIRDHLQSATASEDAARIIHKAVRRKMADLLNIPEDSIDDSLNVRANGVDSLIEMEFRTWFDKELGATVPLKDLAKDLTQLSARLVSLSSFTKFR</sequence>
<dbReference type="InterPro" id="IPR016035">
    <property type="entry name" value="Acyl_Trfase/lysoPLipase"/>
</dbReference>
<evidence type="ECO:0000313" key="13">
    <source>
        <dbReference type="EMBL" id="EAW14856.1"/>
    </source>
</evidence>
<dbReference type="Pfam" id="PF22621">
    <property type="entry name" value="CurL-like_PKS_C"/>
    <property type="match status" value="1"/>
</dbReference>
<evidence type="ECO:0000256" key="3">
    <source>
        <dbReference type="ARBA" id="ARBA00022679"/>
    </source>
</evidence>
<comment type="similarity">
    <text evidence="9">Belongs to the zinc-containing alcohol dehydrogenase family.</text>
</comment>
<dbReference type="STRING" id="344612.A1C588"/>
<dbReference type="PROSITE" id="PS00059">
    <property type="entry name" value="ADH_ZINC"/>
    <property type="match status" value="1"/>
</dbReference>
<dbReference type="Gene3D" id="3.40.50.150">
    <property type="entry name" value="Vaccinia Virus protein VP39"/>
    <property type="match status" value="1"/>
</dbReference>
<dbReference type="Pfam" id="PF08659">
    <property type="entry name" value="KR"/>
    <property type="match status" value="1"/>
</dbReference>
<dbReference type="KEGG" id="act:ACLA_002670"/>
<dbReference type="Gene3D" id="3.30.70.3290">
    <property type="match status" value="1"/>
</dbReference>
<dbReference type="PROSITE" id="PS52004">
    <property type="entry name" value="KS3_2"/>
    <property type="match status" value="1"/>
</dbReference>
<dbReference type="SMART" id="SM00826">
    <property type="entry name" value="PKS_DH"/>
    <property type="match status" value="1"/>
</dbReference>
<proteinExistence type="inferred from homology"/>
<dbReference type="InterPro" id="IPR014030">
    <property type="entry name" value="Ketoacyl_synth_N"/>
</dbReference>
<feature type="domain" description="Ketosynthase family 3 (KS3)" evidence="11">
    <location>
        <begin position="24"/>
        <end position="447"/>
    </location>
</feature>
<evidence type="ECO:0000256" key="1">
    <source>
        <dbReference type="ARBA" id="ARBA00022450"/>
    </source>
</evidence>
<comment type="cofactor">
    <cofactor evidence="9">
        <name>Zn(2+)</name>
        <dbReference type="ChEBI" id="CHEBI:29105"/>
    </cofactor>
</comment>
<dbReference type="CDD" id="cd05274">
    <property type="entry name" value="KR_FAS_SDR_x"/>
    <property type="match status" value="1"/>
</dbReference>
<dbReference type="SUPFAM" id="SSF51735">
    <property type="entry name" value="NAD(P)-binding Rossmann-fold domains"/>
    <property type="match status" value="2"/>
</dbReference>
<keyword evidence="9" id="KW-0479">Metal-binding</keyword>
<dbReference type="HOGENOM" id="CLU_000022_31_0_1"/>
<name>A1C588_ASPCL</name>
<dbReference type="Pfam" id="PF00698">
    <property type="entry name" value="Acyl_transf_1"/>
    <property type="match status" value="1"/>
</dbReference>
<dbReference type="InterPro" id="IPR020841">
    <property type="entry name" value="PKS_Beta-ketoAc_synthase_dom"/>
</dbReference>
<dbReference type="SMART" id="SM00825">
    <property type="entry name" value="PKS_KS"/>
    <property type="match status" value="1"/>
</dbReference>
<evidence type="ECO:0000256" key="4">
    <source>
        <dbReference type="ARBA" id="ARBA00022857"/>
    </source>
</evidence>
<keyword evidence="5" id="KW-0560">Oxidoreductase</keyword>
<evidence type="ECO:0000259" key="12">
    <source>
        <dbReference type="PROSITE" id="PS52019"/>
    </source>
</evidence>
<dbReference type="GeneID" id="4708523"/>
<dbReference type="InterPro" id="IPR049552">
    <property type="entry name" value="PKS_DH_N"/>
</dbReference>
<dbReference type="Gene3D" id="3.10.129.110">
    <property type="entry name" value="Polyketide synthase dehydratase"/>
    <property type="match status" value="1"/>
</dbReference>
<feature type="active site" description="Proton donor; for dehydratase activity" evidence="8">
    <location>
        <position position="1233"/>
    </location>
</feature>
<dbReference type="Gene3D" id="3.40.366.10">
    <property type="entry name" value="Malonyl-Coenzyme A Acyl Carrier Protein, domain 2"/>
    <property type="match status" value="1"/>
</dbReference>
<keyword evidence="7" id="KW-0012">Acyltransferase</keyword>
<accession>A1C588</accession>
<dbReference type="InterPro" id="IPR029063">
    <property type="entry name" value="SAM-dependent_MTases_sf"/>
</dbReference>
<dbReference type="InterPro" id="IPR011032">
    <property type="entry name" value="GroES-like_sf"/>
</dbReference>
<dbReference type="SUPFAM" id="SSF53901">
    <property type="entry name" value="Thiolase-like"/>
    <property type="match status" value="1"/>
</dbReference>
<dbReference type="Pfam" id="PF13489">
    <property type="entry name" value="Methyltransf_23"/>
    <property type="match status" value="1"/>
</dbReference>
<evidence type="ECO:0000256" key="6">
    <source>
        <dbReference type="ARBA" id="ARBA00023268"/>
    </source>
</evidence>
<dbReference type="VEuPathDB" id="FungiDB:ACLA_002670"/>
<evidence type="ECO:0000259" key="10">
    <source>
        <dbReference type="PROSITE" id="PS50075"/>
    </source>
</evidence>
<dbReference type="Pfam" id="PF21089">
    <property type="entry name" value="PKS_DH_N"/>
    <property type="match status" value="1"/>
</dbReference>
<feature type="region of interest" description="N-terminal hotdog fold" evidence="8">
    <location>
        <begin position="1001"/>
        <end position="1136"/>
    </location>
</feature>
<feature type="active site" description="Proton acceptor; for dehydratase activity" evidence="8">
    <location>
        <position position="1033"/>
    </location>
</feature>
<dbReference type="Proteomes" id="UP000006701">
    <property type="component" value="Unassembled WGS sequence"/>
</dbReference>
<protein>
    <submittedName>
        <fullName evidence="13">Polyketide synthase, putative</fullName>
    </submittedName>
</protein>
<keyword evidence="6" id="KW-0511">Multifunctional enzyme</keyword>
<dbReference type="OrthoDB" id="329835at2759"/>
<dbReference type="PANTHER" id="PTHR43775">
    <property type="entry name" value="FATTY ACID SYNTHASE"/>
    <property type="match status" value="1"/>
</dbReference>
<dbReference type="InterPro" id="IPR001227">
    <property type="entry name" value="Ac_transferase_dom_sf"/>
</dbReference>
<keyword evidence="4" id="KW-0521">NADP</keyword>
<dbReference type="PROSITE" id="PS52019">
    <property type="entry name" value="PKS_MFAS_DH"/>
    <property type="match status" value="1"/>
</dbReference>
<dbReference type="GO" id="GO:0044550">
    <property type="term" value="P:secondary metabolite biosynthetic process"/>
    <property type="evidence" value="ECO:0007669"/>
    <property type="project" value="TreeGrafter"/>
</dbReference>
<dbReference type="GO" id="GO:0016491">
    <property type="term" value="F:oxidoreductase activity"/>
    <property type="evidence" value="ECO:0007669"/>
    <property type="project" value="UniProtKB-KW"/>
</dbReference>
<dbReference type="SMART" id="SM00829">
    <property type="entry name" value="PKS_ER"/>
    <property type="match status" value="1"/>
</dbReference>
<dbReference type="EMBL" id="DS027004">
    <property type="protein sequence ID" value="EAW14856.1"/>
    <property type="molecule type" value="Genomic_DNA"/>
</dbReference>
<dbReference type="SMART" id="SM00822">
    <property type="entry name" value="PKS_KR"/>
    <property type="match status" value="1"/>
</dbReference>
<dbReference type="InterPro" id="IPR009081">
    <property type="entry name" value="PP-bd_ACP"/>
</dbReference>
<dbReference type="SUPFAM" id="SSF53335">
    <property type="entry name" value="S-adenosyl-L-methionine-dependent methyltransferases"/>
    <property type="match status" value="1"/>
</dbReference>
<dbReference type="SMART" id="SM00827">
    <property type="entry name" value="PKS_AT"/>
    <property type="match status" value="1"/>
</dbReference>
<dbReference type="Pfam" id="PF00550">
    <property type="entry name" value="PP-binding"/>
    <property type="match status" value="1"/>
</dbReference>
<dbReference type="SUPFAM" id="SSF47336">
    <property type="entry name" value="ACP-like"/>
    <property type="match status" value="1"/>
</dbReference>
<evidence type="ECO:0000256" key="7">
    <source>
        <dbReference type="ARBA" id="ARBA00023315"/>
    </source>
</evidence>
<dbReference type="SUPFAM" id="SSF55048">
    <property type="entry name" value="Probable ACP-binding domain of malonyl-CoA ACP transacylase"/>
    <property type="match status" value="1"/>
</dbReference>
<dbReference type="GO" id="GO:0004312">
    <property type="term" value="F:fatty acid synthase activity"/>
    <property type="evidence" value="ECO:0007669"/>
    <property type="project" value="TreeGrafter"/>
</dbReference>
<dbReference type="InterPro" id="IPR013968">
    <property type="entry name" value="PKS_KR"/>
</dbReference>
<dbReference type="InterPro" id="IPR013154">
    <property type="entry name" value="ADH-like_N"/>
</dbReference>
<evidence type="ECO:0000256" key="2">
    <source>
        <dbReference type="ARBA" id="ARBA00022553"/>
    </source>
</evidence>
<dbReference type="GO" id="GO:0008270">
    <property type="term" value="F:zinc ion binding"/>
    <property type="evidence" value="ECO:0007669"/>
    <property type="project" value="InterPro"/>
</dbReference>
<dbReference type="InterPro" id="IPR036736">
    <property type="entry name" value="ACP-like_sf"/>
</dbReference>
<evidence type="ECO:0000313" key="14">
    <source>
        <dbReference type="Proteomes" id="UP000006701"/>
    </source>
</evidence>
<dbReference type="PANTHER" id="PTHR43775:SF29">
    <property type="entry name" value="ASPERFURANONE POLYKETIDE SYNTHASE AFOG-RELATED"/>
    <property type="match status" value="1"/>
</dbReference>
<dbReference type="SUPFAM" id="SSF50129">
    <property type="entry name" value="GroES-like"/>
    <property type="match status" value="1"/>
</dbReference>
<feature type="domain" description="Carrier" evidence="10">
    <location>
        <begin position="2547"/>
        <end position="2628"/>
    </location>
</feature>
<dbReference type="InterPro" id="IPR014031">
    <property type="entry name" value="Ketoacyl_synth_C"/>
</dbReference>
<dbReference type="OMA" id="KNAYHSA"/>
<dbReference type="InterPro" id="IPR049551">
    <property type="entry name" value="PKS_DH_C"/>
</dbReference>
<dbReference type="InterPro" id="IPR020807">
    <property type="entry name" value="PKS_DH"/>
</dbReference>
<dbReference type="InterPro" id="IPR016039">
    <property type="entry name" value="Thiolase-like"/>
</dbReference>
<organism evidence="13 14">
    <name type="scientific">Aspergillus clavatus (strain ATCC 1007 / CBS 513.65 / DSM 816 / NCTC 3887 / NRRL 1 / QM 1276 / 107)</name>
    <dbReference type="NCBI Taxonomy" id="344612"/>
    <lineage>
        <taxon>Eukaryota</taxon>
        <taxon>Fungi</taxon>
        <taxon>Dikarya</taxon>
        <taxon>Ascomycota</taxon>
        <taxon>Pezizomycotina</taxon>
        <taxon>Eurotiomycetes</taxon>
        <taxon>Eurotiomycetidae</taxon>
        <taxon>Eurotiales</taxon>
        <taxon>Aspergillaceae</taxon>
        <taxon>Aspergillus</taxon>
        <taxon>Aspergillus subgen. Fumigati</taxon>
    </lineage>
</organism>
<keyword evidence="3" id="KW-0808">Transferase</keyword>
<evidence type="ECO:0000256" key="9">
    <source>
        <dbReference type="RuleBase" id="RU361277"/>
    </source>
</evidence>
<dbReference type="GO" id="GO:0006633">
    <property type="term" value="P:fatty acid biosynthetic process"/>
    <property type="evidence" value="ECO:0007669"/>
    <property type="project" value="TreeGrafter"/>
</dbReference>
<dbReference type="Pfam" id="PF14765">
    <property type="entry name" value="PS-DH"/>
    <property type="match status" value="1"/>
</dbReference>
<dbReference type="Gene3D" id="3.40.50.720">
    <property type="entry name" value="NAD(P)-binding Rossmann-like Domain"/>
    <property type="match status" value="2"/>
</dbReference>